<organism evidence="2 3">
    <name type="scientific">Comamonas resistens</name>
    <dbReference type="NCBI Taxonomy" id="3046670"/>
    <lineage>
        <taxon>Bacteria</taxon>
        <taxon>Pseudomonadati</taxon>
        <taxon>Pseudomonadota</taxon>
        <taxon>Betaproteobacteria</taxon>
        <taxon>Burkholderiales</taxon>
        <taxon>Comamonadaceae</taxon>
        <taxon>Comamonas</taxon>
    </lineage>
</organism>
<protein>
    <recommendedName>
        <fullName evidence="4">SURF1-like protein</fullName>
    </recommendedName>
</protein>
<evidence type="ECO:0008006" key="4">
    <source>
        <dbReference type="Google" id="ProtNLM"/>
    </source>
</evidence>
<name>A0ABY8SV31_9BURK</name>
<feature type="transmembrane region" description="Helical" evidence="1">
    <location>
        <begin position="214"/>
        <end position="238"/>
    </location>
</feature>
<dbReference type="RefSeq" id="WP_283487981.1">
    <property type="nucleotide sequence ID" value="NZ_CP125947.1"/>
</dbReference>
<keyword evidence="1" id="KW-1133">Transmembrane helix</keyword>
<dbReference type="EMBL" id="CP125947">
    <property type="protein sequence ID" value="WHS66907.1"/>
    <property type="molecule type" value="Genomic_DNA"/>
</dbReference>
<sequence length="256" mass="28304">MQPNSSSSTSAASRWRQLSPGLQAMWALWVLLLVLLLATTGLFQLSVRTVQLPITLTAGQSAEITVWRPCSHPSNFALRFARQSGQSRPELGEWLTPAIPPQGVAVPSLAFSKPGEPLKILVETSDQQMPYVAMPASSSNDSTIDRPLTPWTDSARPGEFTWPMVTQARIAQATGPSHYRFTVQEVGPQLRGEQVQLLLLAPLSFKTFQPGYGWLWVLFFWPSFATVLALMGVVLLWLSHRHIQRGKSSKNEQQGA</sequence>
<keyword evidence="1" id="KW-0812">Transmembrane</keyword>
<keyword evidence="1" id="KW-0472">Membrane</keyword>
<keyword evidence="3" id="KW-1185">Reference proteome</keyword>
<evidence type="ECO:0000313" key="2">
    <source>
        <dbReference type="EMBL" id="WHS66907.1"/>
    </source>
</evidence>
<reference evidence="2 3" key="1">
    <citation type="submission" date="2023-05" db="EMBL/GenBank/DDBJ databases">
        <authorList>
            <person name="Yin Y."/>
            <person name="Lu Z."/>
        </authorList>
    </citation>
    <scope>NUCLEOTIDE SEQUENCE [LARGE SCALE GENOMIC DNA]</scope>
    <source>
        <strain evidence="2 3">ZM22</strain>
    </source>
</reference>
<accession>A0ABY8SV31</accession>
<proteinExistence type="predicted"/>
<evidence type="ECO:0000313" key="3">
    <source>
        <dbReference type="Proteomes" id="UP001240697"/>
    </source>
</evidence>
<dbReference type="Proteomes" id="UP001240697">
    <property type="component" value="Chromosome"/>
</dbReference>
<gene>
    <name evidence="2" type="ORF">QMY55_07200</name>
</gene>
<evidence type="ECO:0000256" key="1">
    <source>
        <dbReference type="SAM" id="Phobius"/>
    </source>
</evidence>